<comment type="similarity">
    <text evidence="2">Belongs to the SurE nucleotidase family.</text>
</comment>
<gene>
    <name evidence="7" type="ORF">SAMN05421834_103144</name>
</gene>
<evidence type="ECO:0000259" key="6">
    <source>
        <dbReference type="Pfam" id="PF01975"/>
    </source>
</evidence>
<name>A0A1N6RZY6_9FIRM</name>
<dbReference type="RefSeq" id="WP_076543993.1">
    <property type="nucleotide sequence ID" value="NZ_FTNC01000003.1"/>
</dbReference>
<feature type="domain" description="Survival protein SurE-like phosphatase/nucleotidase" evidence="6">
    <location>
        <begin position="12"/>
        <end position="208"/>
    </location>
</feature>
<evidence type="ECO:0000256" key="3">
    <source>
        <dbReference type="ARBA" id="ARBA00012643"/>
    </source>
</evidence>
<keyword evidence="8" id="KW-1185">Reference proteome</keyword>
<dbReference type="GO" id="GO:0046872">
    <property type="term" value="F:metal ion binding"/>
    <property type="evidence" value="ECO:0007669"/>
    <property type="project" value="UniProtKB-KW"/>
</dbReference>
<dbReference type="NCBIfam" id="TIGR00087">
    <property type="entry name" value="surE"/>
    <property type="match status" value="1"/>
</dbReference>
<proteinExistence type="inferred from homology"/>
<dbReference type="GO" id="GO:0008253">
    <property type="term" value="F:5'-nucleotidase activity"/>
    <property type="evidence" value="ECO:0007669"/>
    <property type="project" value="UniProtKB-EC"/>
</dbReference>
<dbReference type="InterPro" id="IPR036523">
    <property type="entry name" value="SurE-like_sf"/>
</dbReference>
<dbReference type="Pfam" id="PF01975">
    <property type="entry name" value="SurE"/>
    <property type="match status" value="1"/>
</dbReference>
<sequence>MLKNNHKYKPLILITNDDGINSPGLNALAEAVSPFARLLIAAPKKQQTGMGRAFLKGDKVGMIESKNININGRTVKAYAVNASPAQSVAHAVLEIAAEKPDYCISGVNYGENLGLSYTCSGTLGAAFEADSLGIPSIAFSRAFPFNKQKSSDFSDLDWKVEKYHISKIVKNIIESGFPGKTRILNVNFPKNLKRETELRITRQAYMNYARYIKPADRNFSDAQSLKWELNPSIKNAEKDTDIYAVHFDNVISLTPLSSRMSVEVDNYYGR</sequence>
<dbReference type="STRING" id="56779.SAMN05421834_103144"/>
<dbReference type="Proteomes" id="UP000185669">
    <property type="component" value="Unassembled WGS sequence"/>
</dbReference>
<dbReference type="PANTHER" id="PTHR30457:SF0">
    <property type="entry name" value="PHOSPHATASE, PUTATIVE (AFU_ORTHOLOGUE AFUA_4G01070)-RELATED"/>
    <property type="match status" value="1"/>
</dbReference>
<dbReference type="Gene3D" id="3.40.1210.10">
    <property type="entry name" value="Survival protein SurE-like phosphatase/nucleotidase"/>
    <property type="match status" value="1"/>
</dbReference>
<evidence type="ECO:0000313" key="7">
    <source>
        <dbReference type="EMBL" id="SIQ34375.1"/>
    </source>
</evidence>
<comment type="catalytic activity">
    <reaction evidence="1">
        <text>a ribonucleoside 5'-phosphate + H2O = a ribonucleoside + phosphate</text>
        <dbReference type="Rhea" id="RHEA:12484"/>
        <dbReference type="ChEBI" id="CHEBI:15377"/>
        <dbReference type="ChEBI" id="CHEBI:18254"/>
        <dbReference type="ChEBI" id="CHEBI:43474"/>
        <dbReference type="ChEBI" id="CHEBI:58043"/>
        <dbReference type="EC" id="3.1.3.5"/>
    </reaction>
</comment>
<dbReference type="InterPro" id="IPR030048">
    <property type="entry name" value="SurE"/>
</dbReference>
<keyword evidence="5" id="KW-0378">Hydrolase</keyword>
<accession>A0A1N6RZY6</accession>
<evidence type="ECO:0000256" key="4">
    <source>
        <dbReference type="ARBA" id="ARBA00022723"/>
    </source>
</evidence>
<dbReference type="AlphaFoldDB" id="A0A1N6RZY6"/>
<evidence type="ECO:0000256" key="2">
    <source>
        <dbReference type="ARBA" id="ARBA00011062"/>
    </source>
</evidence>
<organism evidence="7 8">
    <name type="scientific">Halanaerobium kushneri</name>
    <dbReference type="NCBI Taxonomy" id="56779"/>
    <lineage>
        <taxon>Bacteria</taxon>
        <taxon>Bacillati</taxon>
        <taxon>Bacillota</taxon>
        <taxon>Clostridia</taxon>
        <taxon>Halanaerobiales</taxon>
        <taxon>Halanaerobiaceae</taxon>
        <taxon>Halanaerobium</taxon>
    </lineage>
</organism>
<keyword evidence="4" id="KW-0479">Metal-binding</keyword>
<dbReference type="PANTHER" id="PTHR30457">
    <property type="entry name" value="5'-NUCLEOTIDASE SURE"/>
    <property type="match status" value="1"/>
</dbReference>
<evidence type="ECO:0000256" key="5">
    <source>
        <dbReference type="ARBA" id="ARBA00022801"/>
    </source>
</evidence>
<dbReference type="EC" id="3.1.3.5" evidence="3"/>
<reference evidence="8" key="1">
    <citation type="submission" date="2017-01" db="EMBL/GenBank/DDBJ databases">
        <authorList>
            <person name="Varghese N."/>
            <person name="Submissions S."/>
        </authorList>
    </citation>
    <scope>NUCLEOTIDE SEQUENCE [LARGE SCALE GENOMIC DNA]</scope>
    <source>
        <strain evidence="8">ATCC 700103</strain>
    </source>
</reference>
<evidence type="ECO:0000256" key="1">
    <source>
        <dbReference type="ARBA" id="ARBA00000815"/>
    </source>
</evidence>
<dbReference type="SUPFAM" id="SSF64167">
    <property type="entry name" value="SurE-like"/>
    <property type="match status" value="1"/>
</dbReference>
<dbReference type="EMBL" id="FTNC01000003">
    <property type="protein sequence ID" value="SIQ34375.1"/>
    <property type="molecule type" value="Genomic_DNA"/>
</dbReference>
<evidence type="ECO:0000313" key="8">
    <source>
        <dbReference type="Proteomes" id="UP000185669"/>
    </source>
</evidence>
<dbReference type="InterPro" id="IPR002828">
    <property type="entry name" value="SurE-like_Pase/nucleotidase"/>
</dbReference>
<protein>
    <recommendedName>
        <fullName evidence="3">5'-nucleotidase</fullName>
        <ecNumber evidence="3">3.1.3.5</ecNumber>
    </recommendedName>
</protein>